<gene>
    <name evidence="1" type="ORF">Z519_10397</name>
</gene>
<dbReference type="Proteomes" id="UP000053789">
    <property type="component" value="Unassembled WGS sequence"/>
</dbReference>
<sequence>MIAKIESPGGTEESSISLEEKYAYFPTPGTQFGKIPESPQVLISDTAIDKIVARIALESGALSTYVAGDGKILVGEDRYVNGAAAKRATVRARLQNKQAGWSNRYRKDAAHSARFSRRQARIHGEHLRGIGVRG</sequence>
<dbReference type="AlphaFoldDB" id="A0A0D2H6G7"/>
<dbReference type="RefSeq" id="XP_016615582.1">
    <property type="nucleotide sequence ID" value="XM_016768114.1"/>
</dbReference>
<keyword evidence="2" id="KW-1185">Reference proteome</keyword>
<accession>A0A0D2H6G7</accession>
<dbReference type="GeneID" id="27703325"/>
<protein>
    <submittedName>
        <fullName evidence="1">Uncharacterized protein</fullName>
    </submittedName>
</protein>
<dbReference type="HOGENOM" id="CLU_1895970_0_0_1"/>
<dbReference type="OrthoDB" id="3875785at2759"/>
<name>A0A0D2H6G7_CLAB1</name>
<organism evidence="1 2">
    <name type="scientific">Cladophialophora bantiana (strain ATCC 10958 / CBS 173.52 / CDC B-1940 / NIH 8579)</name>
    <name type="common">Xylohypha bantiana</name>
    <dbReference type="NCBI Taxonomy" id="1442370"/>
    <lineage>
        <taxon>Eukaryota</taxon>
        <taxon>Fungi</taxon>
        <taxon>Dikarya</taxon>
        <taxon>Ascomycota</taxon>
        <taxon>Pezizomycotina</taxon>
        <taxon>Eurotiomycetes</taxon>
        <taxon>Chaetothyriomycetidae</taxon>
        <taxon>Chaetothyriales</taxon>
        <taxon>Herpotrichiellaceae</taxon>
        <taxon>Cladophialophora</taxon>
    </lineage>
</organism>
<evidence type="ECO:0000313" key="2">
    <source>
        <dbReference type="Proteomes" id="UP000053789"/>
    </source>
</evidence>
<proteinExistence type="predicted"/>
<evidence type="ECO:0000313" key="1">
    <source>
        <dbReference type="EMBL" id="KIW88913.1"/>
    </source>
</evidence>
<dbReference type="EMBL" id="KN846997">
    <property type="protein sequence ID" value="KIW88913.1"/>
    <property type="molecule type" value="Genomic_DNA"/>
</dbReference>
<reference evidence="1" key="1">
    <citation type="submission" date="2015-01" db="EMBL/GenBank/DDBJ databases">
        <title>The Genome Sequence of Cladophialophora bantiana CBS 173.52.</title>
        <authorList>
            <consortium name="The Broad Institute Genomics Platform"/>
            <person name="Cuomo C."/>
            <person name="de Hoog S."/>
            <person name="Gorbushina A."/>
            <person name="Stielow B."/>
            <person name="Teixiera M."/>
            <person name="Abouelleil A."/>
            <person name="Chapman S.B."/>
            <person name="Priest M."/>
            <person name="Young S.K."/>
            <person name="Wortman J."/>
            <person name="Nusbaum C."/>
            <person name="Birren B."/>
        </authorList>
    </citation>
    <scope>NUCLEOTIDE SEQUENCE [LARGE SCALE GENOMIC DNA]</scope>
    <source>
        <strain evidence="1">CBS 173.52</strain>
    </source>
</reference>